<proteinExistence type="predicted"/>
<protein>
    <submittedName>
        <fullName evidence="1">Uncharacterized protein</fullName>
    </submittedName>
</protein>
<dbReference type="AlphaFoldDB" id="A0A653LDF5"/>
<gene>
    <name evidence="1" type="ORF">AERO8C_70476</name>
</gene>
<dbReference type="EMBL" id="CABWLC010000020">
    <property type="protein sequence ID" value="VXA88848.1"/>
    <property type="molecule type" value="Genomic_DNA"/>
</dbReference>
<evidence type="ECO:0000313" key="2">
    <source>
        <dbReference type="Proteomes" id="UP000439123"/>
    </source>
</evidence>
<dbReference type="Proteomes" id="UP000439123">
    <property type="component" value="Unassembled WGS sequence"/>
</dbReference>
<evidence type="ECO:0000313" key="1">
    <source>
        <dbReference type="EMBL" id="VXA88848.1"/>
    </source>
</evidence>
<reference evidence="1 2" key="1">
    <citation type="submission" date="2019-10" db="EMBL/GenBank/DDBJ databases">
        <authorList>
            <person name="Karimi E."/>
        </authorList>
    </citation>
    <scope>NUCLEOTIDE SEQUENCE [LARGE SCALE GENOMIC DNA]</scope>
    <source>
        <strain evidence="1">Aeromonas sp. 8C</strain>
    </source>
</reference>
<accession>A0A653LDF5</accession>
<name>A0A653LDF5_AERVE</name>
<organism evidence="1 2">
    <name type="scientific">Aeromonas veronii</name>
    <dbReference type="NCBI Taxonomy" id="654"/>
    <lineage>
        <taxon>Bacteria</taxon>
        <taxon>Pseudomonadati</taxon>
        <taxon>Pseudomonadota</taxon>
        <taxon>Gammaproteobacteria</taxon>
        <taxon>Aeromonadales</taxon>
        <taxon>Aeromonadaceae</taxon>
        <taxon>Aeromonas</taxon>
    </lineage>
</organism>
<sequence length="62" mass="6837">MELRPCNKRGVVYKVEIKGKGFFYAFDAIAQIPNKSRLFVQQSGITCCICSPAGVGMGHKWG</sequence>